<reference evidence="2 3" key="1">
    <citation type="submission" date="2018-09" db="EMBL/GenBank/DDBJ databases">
        <title>YIM 75507 draft genome.</title>
        <authorList>
            <person name="Tang S."/>
            <person name="Feng Y."/>
        </authorList>
    </citation>
    <scope>NUCLEOTIDE SEQUENCE [LARGE SCALE GENOMIC DNA]</scope>
    <source>
        <strain evidence="2 3">YIM 75507</strain>
    </source>
</reference>
<proteinExistence type="predicted"/>
<comment type="caution">
    <text evidence="2">The sequence shown here is derived from an EMBL/GenBank/DDBJ whole genome shotgun (WGS) entry which is preliminary data.</text>
</comment>
<name>A0A3A4AMY3_9ACTN</name>
<dbReference type="InterPro" id="IPR008912">
    <property type="entry name" value="Uncharacterised_CoxE"/>
</dbReference>
<dbReference type="OrthoDB" id="5174525at2"/>
<keyword evidence="3" id="KW-1185">Reference proteome</keyword>
<sequence length="588" mass="64422">MPDRPGRRSRRESPGERPAEAPPGNPAGHPPEAPREVPTRVPSEVPSEAPPAPVESRREFPGGNPHETLPGNSGGRPPEAPPGVLPVASHASASADEPRDSPSEARAGVSPAAAFAGESRDHPSRPAVAGAGPLVERHVGFLGALRDAGVPVSLAEGLDAARALAVIDVADRWAFREAYAATLVKRASHRPAFDTLFDLWFPAAVGDGTPYRIAGHGERGRDRDRDRDVAAMRDELAELLLSGDEAALAGFAREAVRLFGRAPAERGRQAWFSYDVMRELSPETLMSRLLAEVLTGQERGGLAERVARQRLGARMRRFEDLVGTEVRRRIAEDSGIEKIARTAVKPPLEQVDFLRATRADLARLRREVQPLARRLAARLRIKHGARGRLDFRRTVRASLSTGGVPVVTHHRPRRPHRPELVILCDASDSVSSFAHFTLLLTFALREQFSKVRAFAFIDTVDEITRFFAPGADVVDAMTRMTREADLVWITGHSNYGNAFKVFEERYGDAVGPRTSLLVLGDARSNYSELSLPVVRRLADAARGAYWLNPEPRRDWDTGDSAATPYGEIIPMHECRNVRQLSGFIEEIG</sequence>
<feature type="compositionally biased region" description="Pro residues" evidence="1">
    <location>
        <begin position="20"/>
        <end position="31"/>
    </location>
</feature>
<dbReference type="PANTHER" id="PTHR39338">
    <property type="entry name" value="BLL5662 PROTEIN-RELATED"/>
    <property type="match status" value="1"/>
</dbReference>
<evidence type="ECO:0000256" key="1">
    <source>
        <dbReference type="SAM" id="MobiDB-lite"/>
    </source>
</evidence>
<accession>A0A3A4AMY3</accession>
<evidence type="ECO:0000313" key="3">
    <source>
        <dbReference type="Proteomes" id="UP000265768"/>
    </source>
</evidence>
<dbReference type="Proteomes" id="UP000265768">
    <property type="component" value="Unassembled WGS sequence"/>
</dbReference>
<protein>
    <submittedName>
        <fullName evidence="2">VWA domain-containing protein</fullName>
    </submittedName>
</protein>
<dbReference type="Pfam" id="PF05762">
    <property type="entry name" value="VWA_CoxE"/>
    <property type="match status" value="1"/>
</dbReference>
<dbReference type="PANTHER" id="PTHR39338:SF5">
    <property type="entry name" value="BLR6139 PROTEIN"/>
    <property type="match status" value="1"/>
</dbReference>
<organism evidence="2 3">
    <name type="scientific">Bailinhaonella thermotolerans</name>
    <dbReference type="NCBI Taxonomy" id="1070861"/>
    <lineage>
        <taxon>Bacteria</taxon>
        <taxon>Bacillati</taxon>
        <taxon>Actinomycetota</taxon>
        <taxon>Actinomycetes</taxon>
        <taxon>Streptosporangiales</taxon>
        <taxon>Streptosporangiaceae</taxon>
        <taxon>Bailinhaonella</taxon>
    </lineage>
</organism>
<feature type="region of interest" description="Disordered" evidence="1">
    <location>
        <begin position="1"/>
        <end position="130"/>
    </location>
</feature>
<feature type="compositionally biased region" description="Basic and acidic residues" evidence="1">
    <location>
        <begin position="1"/>
        <end position="19"/>
    </location>
</feature>
<dbReference type="EMBL" id="QZEY01000009">
    <property type="protein sequence ID" value="RJL30341.1"/>
    <property type="molecule type" value="Genomic_DNA"/>
</dbReference>
<evidence type="ECO:0000313" key="2">
    <source>
        <dbReference type="EMBL" id="RJL30341.1"/>
    </source>
</evidence>
<dbReference type="AlphaFoldDB" id="A0A3A4AMY3"/>
<gene>
    <name evidence="2" type="ORF">D5H75_22425</name>
</gene>